<reference evidence="12" key="1">
    <citation type="submission" date="2012-02" db="EMBL/GenBank/DDBJ databases">
        <title>The complete genome of Halobacteroides halobius DSM 5150.</title>
        <authorList>
            <person name="Lucas S."/>
            <person name="Copeland A."/>
            <person name="Lapidus A."/>
            <person name="Glavina del Rio T."/>
            <person name="Dalin E."/>
            <person name="Tice H."/>
            <person name="Bruce D."/>
            <person name="Goodwin L."/>
            <person name="Pitluck S."/>
            <person name="Peters L."/>
            <person name="Mikhailova N."/>
            <person name="Gu W."/>
            <person name="Kyrpides N."/>
            <person name="Mavromatis K."/>
            <person name="Ivanova N."/>
            <person name="Brettin T."/>
            <person name="Detter J.C."/>
            <person name="Han C."/>
            <person name="Larimer F."/>
            <person name="Land M."/>
            <person name="Hauser L."/>
            <person name="Markowitz V."/>
            <person name="Cheng J.-F."/>
            <person name="Hugenholtz P."/>
            <person name="Woyke T."/>
            <person name="Wu D."/>
            <person name="Tindall B."/>
            <person name="Pomrenke H."/>
            <person name="Brambilla E."/>
            <person name="Klenk H.-P."/>
            <person name="Eisen J.A."/>
        </authorList>
    </citation>
    <scope>NUCLEOTIDE SEQUENCE [LARGE SCALE GENOMIC DNA]</scope>
    <source>
        <strain evidence="12">ATCC 35273 / DSM 5150 / MD-1</strain>
    </source>
</reference>
<evidence type="ECO:0000256" key="8">
    <source>
        <dbReference type="HAMAP-Rule" id="MF_00092"/>
    </source>
</evidence>
<sequence>MDKHALEVLEFDKIKEQLREHTTSKIGNHLVEKLSPSTDLEFIESRQQEVTEATKILSRESAPPFGGIYDIRSALKKVEKGAILGADELLDILITITSGKKLRSYFLGLEDEDNEYVRILKISSQIETFSNLEQKIRKAVDNQGQIKDSASSKLADLRRKIRNTSDRIKNKLNSILNSNRYQSYIQESVVTIRDQRYVIPVKAAKQSDFPGIIHDKSASGQTVFIEPMPVVEINNKLQQLRSEEEEEIKRILQELSIEVEKRLQPIKETIKVLAVLDFIFAKAKYSIELEASEPILNSKGQINLIKARHPLLTEDVVPIDVQLGDNFASLVITGPNTGGKTVSLKTIGLLTIMGQAGLHVPALSGSKLAIFNQVYADIGDEQSIEQNLSTFSSHMTQIIKIVERASINSLVLLDELGAGTDPVEGSALARGILDYLHQQGAKTVATTHYSELKTYAYNQDGVENASVEFDVETLAPTYNLQMGLPGRSNAFQIASRLGLSDEIIDKASQFLDQEDIELDNIIKQIEEDKREYQQKKESAQENKRQARELREEYEAKLKKLEAQKEREMKEAYREANKIIKRAQQKANKIIDELKEQRQLNDRKIEGARSELREERKDLKEERQELIEAKREQKEVPDIKVGDKVKLSNLNQKGKVLEIHSGKEEALVQAGIMKVTVDLRELEKTTIESKTNNNTRVNISQVKSNKAKNISPELDLRGLRVVEAKNKLDKYLDDALLANLNQVEIIHGKGTGTLREVVDEMLKNYRNIKDYRLGRPKEGGTGVTIVNLG</sequence>
<keyword evidence="6 8" id="KW-0694">RNA-binding</keyword>
<dbReference type="Gene3D" id="3.40.50.300">
    <property type="entry name" value="P-loop containing nucleotide triphosphate hydrolases"/>
    <property type="match status" value="1"/>
</dbReference>
<evidence type="ECO:0000259" key="10">
    <source>
        <dbReference type="PROSITE" id="PS50828"/>
    </source>
</evidence>
<keyword evidence="12" id="KW-1185">Reference proteome</keyword>
<dbReference type="Pfam" id="PF05192">
    <property type="entry name" value="MutS_III"/>
    <property type="match status" value="1"/>
</dbReference>
<evidence type="ECO:0000256" key="6">
    <source>
        <dbReference type="ARBA" id="ARBA00022884"/>
    </source>
</evidence>
<dbReference type="InterPro" id="IPR000432">
    <property type="entry name" value="DNA_mismatch_repair_MutS_C"/>
</dbReference>
<dbReference type="GO" id="GO:0030983">
    <property type="term" value="F:mismatched DNA binding"/>
    <property type="evidence" value="ECO:0007669"/>
    <property type="project" value="InterPro"/>
</dbReference>
<dbReference type="OrthoDB" id="9808166at2"/>
<evidence type="ECO:0000256" key="9">
    <source>
        <dbReference type="SAM" id="Coils"/>
    </source>
</evidence>
<keyword evidence="2 8" id="KW-0699">rRNA-binding</keyword>
<dbReference type="EC" id="3.6.4.-" evidence="8"/>
<keyword evidence="5 8" id="KW-0067">ATP-binding</keyword>
<dbReference type="Pfam" id="PF20297">
    <property type="entry name" value="MSSS"/>
    <property type="match status" value="1"/>
</dbReference>
<dbReference type="SUPFAM" id="SSF48334">
    <property type="entry name" value="DNA repair protein MutS, domain III"/>
    <property type="match status" value="1"/>
</dbReference>
<dbReference type="EC" id="3.1.-.-" evidence="8"/>
<proteinExistence type="inferred from homology"/>
<evidence type="ECO:0000313" key="11">
    <source>
        <dbReference type="EMBL" id="AGB41967.1"/>
    </source>
</evidence>
<dbReference type="SMART" id="SM00534">
    <property type="entry name" value="MUTSac"/>
    <property type="match status" value="1"/>
</dbReference>
<dbReference type="InterPro" id="IPR005747">
    <property type="entry name" value="MutS2"/>
</dbReference>
<feature type="domain" description="Smr" evidence="10">
    <location>
        <begin position="713"/>
        <end position="788"/>
    </location>
</feature>
<dbReference type="GO" id="GO:0016887">
    <property type="term" value="F:ATP hydrolysis activity"/>
    <property type="evidence" value="ECO:0007669"/>
    <property type="project" value="InterPro"/>
</dbReference>
<comment type="function">
    <text evidence="8">Endonuclease that is involved in the suppression of homologous recombination and thus may have a key role in the control of bacterial genetic diversity.</text>
</comment>
<evidence type="ECO:0000256" key="5">
    <source>
        <dbReference type="ARBA" id="ARBA00022840"/>
    </source>
</evidence>
<dbReference type="InterPro" id="IPR002625">
    <property type="entry name" value="Smr_dom"/>
</dbReference>
<gene>
    <name evidence="8" type="primary">mutS2</name>
    <name evidence="8" type="synonym">rqcU</name>
    <name evidence="11" type="ordered locus">Halha_2073</name>
</gene>
<keyword evidence="9" id="KW-0175">Coiled coil</keyword>
<dbReference type="GO" id="GO:0019843">
    <property type="term" value="F:rRNA binding"/>
    <property type="evidence" value="ECO:0007669"/>
    <property type="project" value="UniProtKB-UniRule"/>
</dbReference>
<dbReference type="GO" id="GO:0140664">
    <property type="term" value="F:ATP-dependent DNA damage sensor activity"/>
    <property type="evidence" value="ECO:0007669"/>
    <property type="project" value="InterPro"/>
</dbReference>
<accession>L0K9J9</accession>
<name>L0K9J9_HALHC</name>
<dbReference type="GO" id="GO:0006298">
    <property type="term" value="P:mismatch repair"/>
    <property type="evidence" value="ECO:0007669"/>
    <property type="project" value="InterPro"/>
</dbReference>
<feature type="coiled-coil region" evidence="9">
    <location>
        <begin position="511"/>
        <end position="635"/>
    </location>
</feature>
<dbReference type="CDD" id="cd06503">
    <property type="entry name" value="ATP-synt_Fo_b"/>
    <property type="match status" value="1"/>
</dbReference>
<feature type="coiled-coil region" evidence="9">
    <location>
        <begin position="230"/>
        <end position="261"/>
    </location>
</feature>
<dbReference type="PROSITE" id="PS00486">
    <property type="entry name" value="DNA_MISMATCH_REPAIR_2"/>
    <property type="match status" value="1"/>
</dbReference>
<evidence type="ECO:0000256" key="2">
    <source>
        <dbReference type="ARBA" id="ARBA00022730"/>
    </source>
</evidence>
<protein>
    <recommendedName>
        <fullName evidence="8">Endonuclease MutS2</fullName>
        <ecNumber evidence="8">3.1.-.-</ecNumber>
    </recommendedName>
    <alternativeName>
        <fullName evidence="8">Ribosome-associated protein quality control-upstream factor</fullName>
        <shortName evidence="8">RQC-upstream factor</shortName>
        <shortName evidence="8">RqcU</shortName>
        <ecNumber evidence="8">3.6.4.-</ecNumber>
    </alternativeName>
</protein>
<dbReference type="PANTHER" id="PTHR48466">
    <property type="entry name" value="OS10G0509000 PROTEIN-RELATED"/>
    <property type="match status" value="1"/>
</dbReference>
<comment type="similarity">
    <text evidence="8">Belongs to the DNA mismatch repair MutS family. MutS2 subfamily.</text>
</comment>
<evidence type="ECO:0000256" key="1">
    <source>
        <dbReference type="ARBA" id="ARBA00022722"/>
    </source>
</evidence>
<dbReference type="PIRSF" id="PIRSF005814">
    <property type="entry name" value="MutS_YshD"/>
    <property type="match status" value="1"/>
</dbReference>
<dbReference type="GO" id="GO:0005524">
    <property type="term" value="F:ATP binding"/>
    <property type="evidence" value="ECO:0007669"/>
    <property type="project" value="UniProtKB-UniRule"/>
</dbReference>
<dbReference type="SMART" id="SM00533">
    <property type="entry name" value="MUTSd"/>
    <property type="match status" value="1"/>
</dbReference>
<keyword evidence="7 8" id="KW-0238">DNA-binding</keyword>
<dbReference type="STRING" id="748449.Halha_2073"/>
<dbReference type="PATRIC" id="fig|748449.3.peg.1995"/>
<dbReference type="eggNOG" id="COG1193">
    <property type="taxonomic scope" value="Bacteria"/>
</dbReference>
<keyword evidence="4 8" id="KW-0378">Hydrolase</keyword>
<organism evidence="11 12">
    <name type="scientific">Halobacteroides halobius (strain ATCC 35273 / DSM 5150 / MD-1)</name>
    <dbReference type="NCBI Taxonomy" id="748449"/>
    <lineage>
        <taxon>Bacteria</taxon>
        <taxon>Bacillati</taxon>
        <taxon>Bacillota</taxon>
        <taxon>Clostridia</taxon>
        <taxon>Halanaerobiales</taxon>
        <taxon>Halobacteroidaceae</taxon>
        <taxon>Halobacteroides</taxon>
    </lineage>
</organism>
<dbReference type="FunFam" id="3.40.50.300:FF:000830">
    <property type="entry name" value="Endonuclease MutS2"/>
    <property type="match status" value="1"/>
</dbReference>
<comment type="function">
    <text evidence="8">Acts as a ribosome collision sensor, splitting the ribosome into its 2 subunits. Detects stalled/collided 70S ribosomes which it binds and splits by an ATP-hydrolysis driven conformational change. Acts upstream of the ribosome quality control system (RQC), a ribosome-associated complex that mediates the extraction of incompletely synthesized nascent chains from stalled ribosomes and their subsequent degradation. Probably generates substrates for RQC.</text>
</comment>
<dbReference type="AlphaFoldDB" id="L0K9J9"/>
<feature type="coiled-coil region" evidence="9">
    <location>
        <begin position="147"/>
        <end position="174"/>
    </location>
</feature>
<dbReference type="HOGENOM" id="CLU_011252_2_1_9"/>
<keyword evidence="8" id="KW-0255">Endonuclease</keyword>
<dbReference type="EMBL" id="CP003359">
    <property type="protein sequence ID" value="AGB41967.1"/>
    <property type="molecule type" value="Genomic_DNA"/>
</dbReference>
<dbReference type="InterPro" id="IPR046893">
    <property type="entry name" value="MSSS"/>
</dbReference>
<dbReference type="SMART" id="SM00463">
    <property type="entry name" value="SMR"/>
    <property type="match status" value="1"/>
</dbReference>
<dbReference type="CDD" id="cd03280">
    <property type="entry name" value="ABC_MutS2"/>
    <property type="match status" value="1"/>
</dbReference>
<feature type="binding site" evidence="8">
    <location>
        <begin position="334"/>
        <end position="341"/>
    </location>
    <ligand>
        <name>ATP</name>
        <dbReference type="ChEBI" id="CHEBI:30616"/>
    </ligand>
</feature>
<evidence type="ECO:0000313" key="12">
    <source>
        <dbReference type="Proteomes" id="UP000010880"/>
    </source>
</evidence>
<dbReference type="SUPFAM" id="SSF160443">
    <property type="entry name" value="SMR domain-like"/>
    <property type="match status" value="1"/>
</dbReference>
<dbReference type="Gene3D" id="3.30.1370.110">
    <property type="match status" value="1"/>
</dbReference>
<dbReference type="InterPro" id="IPR027417">
    <property type="entry name" value="P-loop_NTPase"/>
</dbReference>
<comment type="subunit">
    <text evidence="8">Homodimer. Binds to stalled ribosomes, contacting rRNA.</text>
</comment>
<dbReference type="Pfam" id="PF00488">
    <property type="entry name" value="MutS_V"/>
    <property type="match status" value="1"/>
</dbReference>
<dbReference type="InterPro" id="IPR036187">
    <property type="entry name" value="DNA_mismatch_repair_MutS_sf"/>
</dbReference>
<dbReference type="NCBIfam" id="TIGR01069">
    <property type="entry name" value="mutS2"/>
    <property type="match status" value="1"/>
</dbReference>
<dbReference type="PANTHER" id="PTHR48466:SF2">
    <property type="entry name" value="OS10G0509000 PROTEIN"/>
    <property type="match status" value="1"/>
</dbReference>
<dbReference type="RefSeq" id="WP_015327681.1">
    <property type="nucleotide sequence ID" value="NC_019978.1"/>
</dbReference>
<dbReference type="InterPro" id="IPR036063">
    <property type="entry name" value="Smr_dom_sf"/>
</dbReference>
<dbReference type="GO" id="GO:0043023">
    <property type="term" value="F:ribosomal large subunit binding"/>
    <property type="evidence" value="ECO:0007669"/>
    <property type="project" value="UniProtKB-UniRule"/>
</dbReference>
<keyword evidence="3 8" id="KW-0547">Nucleotide-binding</keyword>
<dbReference type="InterPro" id="IPR045076">
    <property type="entry name" value="MutS"/>
</dbReference>
<dbReference type="HAMAP" id="MF_00092">
    <property type="entry name" value="MutS2"/>
    <property type="match status" value="1"/>
</dbReference>
<evidence type="ECO:0000256" key="4">
    <source>
        <dbReference type="ARBA" id="ARBA00022801"/>
    </source>
</evidence>
<evidence type="ECO:0000256" key="3">
    <source>
        <dbReference type="ARBA" id="ARBA00022741"/>
    </source>
</evidence>
<dbReference type="GO" id="GO:0045910">
    <property type="term" value="P:negative regulation of DNA recombination"/>
    <property type="evidence" value="ECO:0007669"/>
    <property type="project" value="InterPro"/>
</dbReference>
<dbReference type="GO" id="GO:0072344">
    <property type="term" value="P:rescue of stalled ribosome"/>
    <property type="evidence" value="ECO:0007669"/>
    <property type="project" value="UniProtKB-UniRule"/>
</dbReference>
<dbReference type="PROSITE" id="PS50828">
    <property type="entry name" value="SMR"/>
    <property type="match status" value="1"/>
</dbReference>
<evidence type="ECO:0000256" key="7">
    <source>
        <dbReference type="ARBA" id="ARBA00023125"/>
    </source>
</evidence>
<dbReference type="Pfam" id="PF01713">
    <property type="entry name" value="Smr"/>
    <property type="match status" value="1"/>
</dbReference>
<dbReference type="KEGG" id="hhl:Halha_2073"/>
<dbReference type="Gene3D" id="1.10.1420.10">
    <property type="match status" value="2"/>
</dbReference>
<dbReference type="InterPro" id="IPR007696">
    <property type="entry name" value="DNA_mismatch_repair_MutS_core"/>
</dbReference>
<keyword evidence="1 8" id="KW-0540">Nuclease</keyword>
<dbReference type="GO" id="GO:0004519">
    <property type="term" value="F:endonuclease activity"/>
    <property type="evidence" value="ECO:0007669"/>
    <property type="project" value="UniProtKB-UniRule"/>
</dbReference>
<dbReference type="Proteomes" id="UP000010880">
    <property type="component" value="Chromosome"/>
</dbReference>
<dbReference type="SUPFAM" id="SSF52540">
    <property type="entry name" value="P-loop containing nucleoside triphosphate hydrolases"/>
    <property type="match status" value="1"/>
</dbReference>